<keyword evidence="5 8" id="KW-0812">Transmembrane</keyword>
<evidence type="ECO:0000313" key="9">
    <source>
        <dbReference type="EMBL" id="MCD2192645.1"/>
    </source>
</evidence>
<comment type="subcellular location">
    <subcellularLocation>
        <location evidence="1">Cell membrane</location>
        <topology evidence="1">Multi-pass membrane protein</topology>
    </subcellularLocation>
</comment>
<dbReference type="RefSeq" id="WP_230730328.1">
    <property type="nucleotide sequence ID" value="NZ_JAJNDB010000001.1"/>
</dbReference>
<evidence type="ECO:0000256" key="5">
    <source>
        <dbReference type="ARBA" id="ARBA00022692"/>
    </source>
</evidence>
<protein>
    <submittedName>
        <fullName evidence="9">Monovalent cation/H+ antiporter complex subunit F</fullName>
    </submittedName>
</protein>
<reference evidence="9 10" key="1">
    <citation type="submission" date="2021-11" db="EMBL/GenBank/DDBJ databases">
        <title>Draft genome sequence of Actinomycetospora sp. SF1 isolated from the rhizosphere soil.</title>
        <authorList>
            <person name="Duangmal K."/>
            <person name="Chantavorakit T."/>
        </authorList>
    </citation>
    <scope>NUCLEOTIDE SEQUENCE [LARGE SCALE GENOMIC DNA]</scope>
    <source>
        <strain evidence="9 10">TBRC 5722</strain>
    </source>
</reference>
<keyword evidence="7 8" id="KW-0472">Membrane</keyword>
<evidence type="ECO:0000256" key="6">
    <source>
        <dbReference type="ARBA" id="ARBA00022989"/>
    </source>
</evidence>
<accession>A0ABS8P322</accession>
<comment type="caution">
    <text evidence="9">The sequence shown here is derived from an EMBL/GenBank/DDBJ whole genome shotgun (WGS) entry which is preliminary data.</text>
</comment>
<feature type="transmembrane region" description="Helical" evidence="8">
    <location>
        <begin position="36"/>
        <end position="56"/>
    </location>
</feature>
<dbReference type="PANTHER" id="PTHR34702:SF1">
    <property type="entry name" value="NA(+)_H(+) ANTIPORTER SUBUNIT F"/>
    <property type="match status" value="1"/>
</dbReference>
<proteinExistence type="inferred from homology"/>
<dbReference type="Pfam" id="PF04066">
    <property type="entry name" value="MrpF_PhaF"/>
    <property type="match status" value="1"/>
</dbReference>
<dbReference type="Proteomes" id="UP001199469">
    <property type="component" value="Unassembled WGS sequence"/>
</dbReference>
<feature type="transmembrane region" description="Helical" evidence="8">
    <location>
        <begin position="6"/>
        <end position="24"/>
    </location>
</feature>
<dbReference type="InterPro" id="IPR007208">
    <property type="entry name" value="MrpF/PhaF-like"/>
</dbReference>
<dbReference type="PANTHER" id="PTHR34702">
    <property type="entry name" value="NA(+)/H(+) ANTIPORTER SUBUNIT F1"/>
    <property type="match status" value="1"/>
</dbReference>
<keyword evidence="6 8" id="KW-1133">Transmembrane helix</keyword>
<evidence type="ECO:0000256" key="1">
    <source>
        <dbReference type="ARBA" id="ARBA00004651"/>
    </source>
</evidence>
<keyword evidence="3" id="KW-0813">Transport</keyword>
<dbReference type="EMBL" id="JAJNDB010000001">
    <property type="protein sequence ID" value="MCD2192645.1"/>
    <property type="molecule type" value="Genomic_DNA"/>
</dbReference>
<gene>
    <name evidence="9" type="ORF">LQ327_04480</name>
</gene>
<keyword evidence="4" id="KW-1003">Cell membrane</keyword>
<evidence type="ECO:0000256" key="8">
    <source>
        <dbReference type="SAM" id="Phobius"/>
    </source>
</evidence>
<sequence>MSTAGFLLTVALAVLGLSLLLVTVRFVRGPSALDRLVSLDAIVAVIMCALMAHVALTRDSSTVPAIVAVSLVGFLGSSTVARFVGRRGDGEDR</sequence>
<keyword evidence="10" id="KW-1185">Reference proteome</keyword>
<feature type="transmembrane region" description="Helical" evidence="8">
    <location>
        <begin position="62"/>
        <end position="84"/>
    </location>
</feature>
<name>A0ABS8P322_9PSEU</name>
<evidence type="ECO:0000256" key="3">
    <source>
        <dbReference type="ARBA" id="ARBA00022448"/>
    </source>
</evidence>
<evidence type="ECO:0000256" key="2">
    <source>
        <dbReference type="ARBA" id="ARBA00009212"/>
    </source>
</evidence>
<evidence type="ECO:0000313" key="10">
    <source>
        <dbReference type="Proteomes" id="UP001199469"/>
    </source>
</evidence>
<evidence type="ECO:0000256" key="4">
    <source>
        <dbReference type="ARBA" id="ARBA00022475"/>
    </source>
</evidence>
<organism evidence="9 10">
    <name type="scientific">Actinomycetospora endophytica</name>
    <dbReference type="NCBI Taxonomy" id="2291215"/>
    <lineage>
        <taxon>Bacteria</taxon>
        <taxon>Bacillati</taxon>
        <taxon>Actinomycetota</taxon>
        <taxon>Actinomycetes</taxon>
        <taxon>Pseudonocardiales</taxon>
        <taxon>Pseudonocardiaceae</taxon>
        <taxon>Actinomycetospora</taxon>
    </lineage>
</organism>
<comment type="similarity">
    <text evidence="2">Belongs to the CPA3 antiporters (TC 2.A.63) subunit F family.</text>
</comment>
<evidence type="ECO:0000256" key="7">
    <source>
        <dbReference type="ARBA" id="ARBA00023136"/>
    </source>
</evidence>